<sequence length="304" mass="32989">MNSSFIQQKMPQIALVIMTMIWGGTFVVVQHALNYSSPMFFVGCRFAIAAFVVGLLSWKYLKGIQRHEIFAGALIGIAISAGYGTQTIGMQTISSSESAFLTALYVPLVPILLWLIFRKVPHIMTLVGVIFAFLGLVLLTGNNLDQIHLNAGQIITISGSIAIAIEIILIGYFAGKVNIQRVTVIQLIFASLVSFMAMPLAGEHHIPQFSWGLVSLAVILGLTSALLQSLMNWAQRSVPPSQAAIIYAGEPVWAALFGRIAGERLPAIALLGGLLVVIGVIVSEWRPKFLQRRSEVSKTDSVKD</sequence>
<dbReference type="InterPro" id="IPR037185">
    <property type="entry name" value="EmrE-like"/>
</dbReference>
<organism evidence="8 9">
    <name type="scientific">Acinetobacter sichuanensis</name>
    <dbReference type="NCBI Taxonomy" id="2136183"/>
    <lineage>
        <taxon>Bacteria</taxon>
        <taxon>Pseudomonadati</taxon>
        <taxon>Pseudomonadota</taxon>
        <taxon>Gammaproteobacteria</taxon>
        <taxon>Moraxellales</taxon>
        <taxon>Moraxellaceae</taxon>
        <taxon>Acinetobacter</taxon>
    </lineage>
</organism>
<feature type="transmembrane region" description="Helical" evidence="6">
    <location>
        <begin position="182"/>
        <end position="202"/>
    </location>
</feature>
<dbReference type="EMBL" id="PYIX02000005">
    <property type="protein sequence ID" value="RFC84629.1"/>
    <property type="molecule type" value="Genomic_DNA"/>
</dbReference>
<feature type="transmembrane region" description="Helical" evidence="6">
    <location>
        <begin position="12"/>
        <end position="33"/>
    </location>
</feature>
<dbReference type="SUPFAM" id="SSF103481">
    <property type="entry name" value="Multidrug resistance efflux transporter EmrE"/>
    <property type="match status" value="2"/>
</dbReference>
<keyword evidence="4 6" id="KW-1133">Transmembrane helix</keyword>
<feature type="domain" description="EamA" evidence="7">
    <location>
        <begin position="152"/>
        <end position="282"/>
    </location>
</feature>
<feature type="transmembrane region" description="Helical" evidence="6">
    <location>
        <begin position="267"/>
        <end position="285"/>
    </location>
</feature>
<evidence type="ECO:0000313" key="8">
    <source>
        <dbReference type="EMBL" id="RFC84629.1"/>
    </source>
</evidence>
<feature type="transmembrane region" description="Helical" evidence="6">
    <location>
        <begin position="153"/>
        <end position="175"/>
    </location>
</feature>
<keyword evidence="2" id="KW-1003">Cell membrane</keyword>
<reference evidence="8 9" key="1">
    <citation type="submission" date="2018-08" db="EMBL/GenBank/DDBJ databases">
        <title>The draft genome of Acinetobacter sichuanensis strain WCHAc060041.</title>
        <authorList>
            <person name="Qin J."/>
            <person name="Feng Y."/>
            <person name="Zong Z."/>
        </authorList>
    </citation>
    <scope>NUCLEOTIDE SEQUENCE [LARGE SCALE GENOMIC DNA]</scope>
    <source>
        <strain evidence="8 9">WCHAc060041</strain>
    </source>
</reference>
<dbReference type="InterPro" id="IPR000620">
    <property type="entry name" value="EamA_dom"/>
</dbReference>
<keyword evidence="5 6" id="KW-0472">Membrane</keyword>
<evidence type="ECO:0000256" key="1">
    <source>
        <dbReference type="ARBA" id="ARBA00004651"/>
    </source>
</evidence>
<proteinExistence type="predicted"/>
<comment type="subcellular location">
    <subcellularLocation>
        <location evidence="1">Cell membrane</location>
        <topology evidence="1">Multi-pass membrane protein</topology>
    </subcellularLocation>
</comment>
<feature type="transmembrane region" description="Helical" evidence="6">
    <location>
        <begin position="208"/>
        <end position="231"/>
    </location>
</feature>
<dbReference type="PANTHER" id="PTHR42920:SF5">
    <property type="entry name" value="EAMA DOMAIN-CONTAINING PROTEIN"/>
    <property type="match status" value="1"/>
</dbReference>
<feature type="transmembrane region" description="Helical" evidence="6">
    <location>
        <begin position="39"/>
        <end position="57"/>
    </location>
</feature>
<feature type="transmembrane region" description="Helical" evidence="6">
    <location>
        <begin position="243"/>
        <end position="261"/>
    </location>
</feature>
<evidence type="ECO:0000256" key="3">
    <source>
        <dbReference type="ARBA" id="ARBA00022692"/>
    </source>
</evidence>
<evidence type="ECO:0000313" key="9">
    <source>
        <dbReference type="Proteomes" id="UP000240957"/>
    </source>
</evidence>
<evidence type="ECO:0000259" key="7">
    <source>
        <dbReference type="Pfam" id="PF00892"/>
    </source>
</evidence>
<dbReference type="Pfam" id="PF00892">
    <property type="entry name" value="EamA"/>
    <property type="match status" value="2"/>
</dbReference>
<feature type="transmembrane region" description="Helical" evidence="6">
    <location>
        <begin position="69"/>
        <end position="86"/>
    </location>
</feature>
<dbReference type="PANTHER" id="PTHR42920">
    <property type="entry name" value="OS03G0707200 PROTEIN-RELATED"/>
    <property type="match status" value="1"/>
</dbReference>
<dbReference type="Proteomes" id="UP000240957">
    <property type="component" value="Unassembled WGS sequence"/>
</dbReference>
<protein>
    <submittedName>
        <fullName evidence="8">DMT family transporter</fullName>
    </submittedName>
</protein>
<evidence type="ECO:0000256" key="6">
    <source>
        <dbReference type="SAM" id="Phobius"/>
    </source>
</evidence>
<dbReference type="InterPro" id="IPR051258">
    <property type="entry name" value="Diverse_Substrate_Transporter"/>
</dbReference>
<feature type="transmembrane region" description="Helical" evidence="6">
    <location>
        <begin position="123"/>
        <end position="141"/>
    </location>
</feature>
<comment type="caution">
    <text evidence="8">The sequence shown here is derived from an EMBL/GenBank/DDBJ whole genome shotgun (WGS) entry which is preliminary data.</text>
</comment>
<dbReference type="GO" id="GO:0005886">
    <property type="term" value="C:plasma membrane"/>
    <property type="evidence" value="ECO:0007669"/>
    <property type="project" value="UniProtKB-SubCell"/>
</dbReference>
<dbReference type="OrthoDB" id="9804865at2"/>
<feature type="domain" description="EamA" evidence="7">
    <location>
        <begin position="13"/>
        <end position="140"/>
    </location>
</feature>
<keyword evidence="3 6" id="KW-0812">Transmembrane</keyword>
<evidence type="ECO:0000256" key="2">
    <source>
        <dbReference type="ARBA" id="ARBA00022475"/>
    </source>
</evidence>
<gene>
    <name evidence="8" type="ORF">C9E89_005110</name>
</gene>
<feature type="transmembrane region" description="Helical" evidence="6">
    <location>
        <begin position="98"/>
        <end position="116"/>
    </location>
</feature>
<evidence type="ECO:0000256" key="5">
    <source>
        <dbReference type="ARBA" id="ARBA00023136"/>
    </source>
</evidence>
<name>A0A371YT34_9GAMM</name>
<accession>A0A371YT34</accession>
<evidence type="ECO:0000256" key="4">
    <source>
        <dbReference type="ARBA" id="ARBA00022989"/>
    </source>
</evidence>
<dbReference type="AlphaFoldDB" id="A0A371YT34"/>